<accession>A0ABV0AV33</accession>
<keyword evidence="2" id="KW-0812">Transmembrane</keyword>
<dbReference type="InterPro" id="IPR038507">
    <property type="entry name" value="YcnI-like_sf"/>
</dbReference>
<comment type="caution">
    <text evidence="5">The sequence shown here is derived from an EMBL/GenBank/DDBJ whole genome shotgun (WGS) entry which is preliminary data.</text>
</comment>
<reference evidence="5 6" key="1">
    <citation type="submission" date="2024-05" db="EMBL/GenBank/DDBJ databases">
        <title>Microbispora sp.ZYX-F-249.</title>
        <authorList>
            <person name="Xie H."/>
        </authorList>
    </citation>
    <scope>NUCLEOTIDE SEQUENCE [LARGE SCALE GENOMIC DNA]</scope>
    <source>
        <strain evidence="5 6">ZYX-F-249</strain>
    </source>
</reference>
<gene>
    <name evidence="5" type="ORF">AAH991_25400</name>
</gene>
<feature type="domain" description="YncI copper-binding" evidence="4">
    <location>
        <begin position="28"/>
        <end position="175"/>
    </location>
</feature>
<sequence>MKPIRAVAATLVAGVAVLLAPTSPAWAHVTVSPSVATTGGHGTFAFKVPDERADANTTRVEVVFPENAQLTSVSLRPVPGWKATVTTRQLPNAASAGPDDEAANKAVTGIVWEGGAIKPGEFQVFEVSLGPLPTTPGQLVFKALQTYSNGEVVRWIDIPEAGAPRPEHPAPVIDVKPADAQANAPAAATPIPTPTPTGDSVARLLGWAGLALGALALLTAAATGLRRRTPAPASAPLAEAETAARLSP</sequence>
<feature type="transmembrane region" description="Helical" evidence="2">
    <location>
        <begin position="204"/>
        <end position="225"/>
    </location>
</feature>
<dbReference type="Proteomes" id="UP001447516">
    <property type="component" value="Unassembled WGS sequence"/>
</dbReference>
<evidence type="ECO:0000256" key="1">
    <source>
        <dbReference type="SAM" id="MobiDB-lite"/>
    </source>
</evidence>
<feature type="signal peptide" evidence="3">
    <location>
        <begin position="1"/>
        <end position="27"/>
    </location>
</feature>
<dbReference type="InterPro" id="IPR012533">
    <property type="entry name" value="YcnI-copper_dom"/>
</dbReference>
<dbReference type="EMBL" id="JBDJAW010000023">
    <property type="protein sequence ID" value="MEN3538473.1"/>
    <property type="molecule type" value="Genomic_DNA"/>
</dbReference>
<proteinExistence type="predicted"/>
<dbReference type="CDD" id="cd08545">
    <property type="entry name" value="YcnI_like"/>
    <property type="match status" value="1"/>
</dbReference>
<keyword evidence="6" id="KW-1185">Reference proteome</keyword>
<keyword evidence="2" id="KW-0472">Membrane</keyword>
<evidence type="ECO:0000256" key="2">
    <source>
        <dbReference type="SAM" id="Phobius"/>
    </source>
</evidence>
<name>A0ABV0AV33_9ACTN</name>
<evidence type="ECO:0000313" key="5">
    <source>
        <dbReference type="EMBL" id="MEN3538473.1"/>
    </source>
</evidence>
<evidence type="ECO:0000313" key="6">
    <source>
        <dbReference type="Proteomes" id="UP001447516"/>
    </source>
</evidence>
<keyword evidence="3" id="KW-0732">Signal</keyword>
<protein>
    <submittedName>
        <fullName evidence="5">YcnI family protein</fullName>
    </submittedName>
</protein>
<organism evidence="5 6">
    <name type="scientific">Microbispora maris</name>
    <dbReference type="NCBI Taxonomy" id="3144104"/>
    <lineage>
        <taxon>Bacteria</taxon>
        <taxon>Bacillati</taxon>
        <taxon>Actinomycetota</taxon>
        <taxon>Actinomycetes</taxon>
        <taxon>Streptosporangiales</taxon>
        <taxon>Streptosporangiaceae</taxon>
        <taxon>Microbispora</taxon>
    </lineage>
</organism>
<evidence type="ECO:0000259" key="4">
    <source>
        <dbReference type="Pfam" id="PF07987"/>
    </source>
</evidence>
<keyword evidence="2" id="KW-1133">Transmembrane helix</keyword>
<feature type="region of interest" description="Disordered" evidence="1">
    <location>
        <begin position="228"/>
        <end position="248"/>
    </location>
</feature>
<feature type="chain" id="PRO_5045099289" evidence="3">
    <location>
        <begin position="28"/>
        <end position="248"/>
    </location>
</feature>
<dbReference type="RefSeq" id="WP_346228413.1">
    <property type="nucleotide sequence ID" value="NZ_JBDJAW010000023.1"/>
</dbReference>
<dbReference type="Gene3D" id="2.60.40.2230">
    <property type="entry name" value="Uncharacterised protein YcnI-like PF07987, DUF1775"/>
    <property type="match status" value="1"/>
</dbReference>
<dbReference type="Pfam" id="PF07987">
    <property type="entry name" value="DUF1775"/>
    <property type="match status" value="1"/>
</dbReference>
<evidence type="ECO:0000256" key="3">
    <source>
        <dbReference type="SAM" id="SignalP"/>
    </source>
</evidence>